<keyword evidence="9" id="KW-0812">Transmembrane</keyword>
<accession>A0A8S3ZW35</accession>
<feature type="domain" description="Copper type II ascorbate-dependent monooxygenase N-terminal" evidence="10">
    <location>
        <begin position="14"/>
        <end position="123"/>
    </location>
</feature>
<evidence type="ECO:0000256" key="9">
    <source>
        <dbReference type="SAM" id="Phobius"/>
    </source>
</evidence>
<evidence type="ECO:0000313" key="12">
    <source>
        <dbReference type="Proteomes" id="UP000678393"/>
    </source>
</evidence>
<keyword evidence="7" id="KW-0186">Copper</keyword>
<dbReference type="PANTHER" id="PTHR10680">
    <property type="entry name" value="PEPTIDYL-GLYCINE ALPHA-AMIDATING MONOOXYGENASE"/>
    <property type="match status" value="1"/>
</dbReference>
<evidence type="ECO:0000313" key="11">
    <source>
        <dbReference type="EMBL" id="CAG5132318.1"/>
    </source>
</evidence>
<name>A0A8S3ZW35_9EUPU</name>
<dbReference type="InterPro" id="IPR000720">
    <property type="entry name" value="PHM/PAL"/>
</dbReference>
<evidence type="ECO:0000256" key="3">
    <source>
        <dbReference type="ARBA" id="ARBA00022729"/>
    </source>
</evidence>
<dbReference type="Gene3D" id="2.60.120.310">
    <property type="entry name" value="Copper type II, ascorbate-dependent monooxygenase, N-terminal domain"/>
    <property type="match status" value="1"/>
</dbReference>
<dbReference type="EMBL" id="CAJHNH020005257">
    <property type="protein sequence ID" value="CAG5132318.1"/>
    <property type="molecule type" value="Genomic_DNA"/>
</dbReference>
<evidence type="ECO:0000256" key="5">
    <source>
        <dbReference type="ARBA" id="ARBA00023180"/>
    </source>
</evidence>
<dbReference type="InterPro" id="IPR000323">
    <property type="entry name" value="Cu2_ascorb_mOase_N"/>
</dbReference>
<dbReference type="PANTHER" id="PTHR10680:SF14">
    <property type="entry name" value="PEPTIDYL-GLYCINE ALPHA-AMIDATING MONOOXYGENASE"/>
    <property type="match status" value="1"/>
</dbReference>
<dbReference type="Pfam" id="PF01082">
    <property type="entry name" value="Cu2_monooxygen"/>
    <property type="match status" value="1"/>
</dbReference>
<reference evidence="11" key="1">
    <citation type="submission" date="2021-04" db="EMBL/GenBank/DDBJ databases">
        <authorList>
            <consortium name="Molecular Ecology Group"/>
        </authorList>
    </citation>
    <scope>NUCLEOTIDE SEQUENCE</scope>
</reference>
<feature type="transmembrane region" description="Helical" evidence="9">
    <location>
        <begin position="128"/>
        <end position="147"/>
    </location>
</feature>
<feature type="disulfide bond" evidence="8">
    <location>
        <begin position="30"/>
        <end position="75"/>
    </location>
</feature>
<feature type="binding site" evidence="7">
    <location>
        <position position="121"/>
    </location>
    <ligand>
        <name>Cu(2+)</name>
        <dbReference type="ChEBI" id="CHEBI:29036"/>
        <label>1</label>
        <note>catalytic</note>
    </ligand>
</feature>
<gene>
    <name evidence="11" type="ORF">CUNI_LOCUS17876</name>
</gene>
<evidence type="ECO:0000256" key="6">
    <source>
        <dbReference type="ARBA" id="ARBA00048431"/>
    </source>
</evidence>
<comment type="caution">
    <text evidence="11">The sequence shown here is derived from an EMBL/GenBank/DDBJ whole genome shotgun (WGS) entry which is preliminary data.</text>
</comment>
<dbReference type="EC" id="1.14.17.3" evidence="1"/>
<evidence type="ECO:0000256" key="7">
    <source>
        <dbReference type="PIRSR" id="PIRSR600720-2"/>
    </source>
</evidence>
<organism evidence="11 12">
    <name type="scientific">Candidula unifasciata</name>
    <dbReference type="NCBI Taxonomy" id="100452"/>
    <lineage>
        <taxon>Eukaryota</taxon>
        <taxon>Metazoa</taxon>
        <taxon>Spiralia</taxon>
        <taxon>Lophotrochozoa</taxon>
        <taxon>Mollusca</taxon>
        <taxon>Gastropoda</taxon>
        <taxon>Heterobranchia</taxon>
        <taxon>Euthyneura</taxon>
        <taxon>Panpulmonata</taxon>
        <taxon>Eupulmonata</taxon>
        <taxon>Stylommatophora</taxon>
        <taxon>Helicina</taxon>
        <taxon>Helicoidea</taxon>
        <taxon>Geomitridae</taxon>
        <taxon>Candidula</taxon>
    </lineage>
</organism>
<evidence type="ECO:0000256" key="4">
    <source>
        <dbReference type="ARBA" id="ARBA00023157"/>
    </source>
</evidence>
<keyword evidence="4 8" id="KW-1015">Disulfide bond</keyword>
<dbReference type="OrthoDB" id="6140666at2759"/>
<dbReference type="InterPro" id="IPR008977">
    <property type="entry name" value="PHM/PNGase_F_dom_sf"/>
</dbReference>
<keyword evidence="2 7" id="KW-0479">Metal-binding</keyword>
<dbReference type="SUPFAM" id="SSF49742">
    <property type="entry name" value="PHM/PNGase F"/>
    <property type="match status" value="1"/>
</dbReference>
<dbReference type="GO" id="GO:0004504">
    <property type="term" value="F:peptidylglycine monooxygenase activity"/>
    <property type="evidence" value="ECO:0007669"/>
    <property type="project" value="UniProtKB-EC"/>
</dbReference>
<keyword evidence="9" id="KW-0472">Membrane</keyword>
<feature type="binding site" evidence="7">
    <location>
        <position position="55"/>
    </location>
    <ligand>
        <name>Cu(2+)</name>
        <dbReference type="ChEBI" id="CHEBI:29036"/>
        <label>1</label>
        <note>catalytic</note>
    </ligand>
</feature>
<comment type="cofactor">
    <cofactor evidence="7">
        <name>Cu(2+)</name>
        <dbReference type="ChEBI" id="CHEBI:29036"/>
    </cofactor>
    <text evidence="7">Binds 2 Cu(2+) ions per subunit.</text>
</comment>
<dbReference type="PRINTS" id="PR00790">
    <property type="entry name" value="PAMONOXGNASE"/>
</dbReference>
<sequence length="148" mass="16684">KPEPESLNTTWTMDLLMKGAQPNEPDSYLCAAYKVTGDEAYIYKFEALADASTVHHILVYGCDGEAYSDKPVWRCPAMCKSYKSTILFAWAKNAPPTVLPKDVGLRIGQRSSIKTIVLQVHYGKSFPVCMFFSGNMVIYQIFVYFLSF</sequence>
<comment type="catalytic activity">
    <reaction evidence="6">
        <text>a [peptide]-C-terminal glycine + 2 L-ascorbate + O2 = a [peptide]-C-terminal (2S)-2-hydroxyglycine + 2 monodehydro-L-ascorbate radical + H2O</text>
        <dbReference type="Rhea" id="RHEA:21452"/>
        <dbReference type="Rhea" id="RHEA-COMP:13486"/>
        <dbReference type="Rhea" id="RHEA-COMP:15321"/>
        <dbReference type="ChEBI" id="CHEBI:15377"/>
        <dbReference type="ChEBI" id="CHEBI:15379"/>
        <dbReference type="ChEBI" id="CHEBI:38290"/>
        <dbReference type="ChEBI" id="CHEBI:59513"/>
        <dbReference type="ChEBI" id="CHEBI:137000"/>
        <dbReference type="ChEBI" id="CHEBI:142768"/>
        <dbReference type="EC" id="1.14.17.3"/>
    </reaction>
</comment>
<dbReference type="GO" id="GO:0006518">
    <property type="term" value="P:peptide metabolic process"/>
    <property type="evidence" value="ECO:0007669"/>
    <property type="project" value="InterPro"/>
</dbReference>
<keyword evidence="3" id="KW-0732">Signal</keyword>
<feature type="binding site" evidence="7">
    <location>
        <position position="56"/>
    </location>
    <ligand>
        <name>Cu(2+)</name>
        <dbReference type="ChEBI" id="CHEBI:29036"/>
        <label>1</label>
        <note>catalytic</note>
    </ligand>
</feature>
<keyword evidence="9" id="KW-1133">Transmembrane helix</keyword>
<dbReference type="GO" id="GO:0005576">
    <property type="term" value="C:extracellular region"/>
    <property type="evidence" value="ECO:0007669"/>
    <property type="project" value="TreeGrafter"/>
</dbReference>
<evidence type="ECO:0000256" key="2">
    <source>
        <dbReference type="ARBA" id="ARBA00022723"/>
    </source>
</evidence>
<feature type="non-terminal residue" evidence="11">
    <location>
        <position position="1"/>
    </location>
</feature>
<dbReference type="AlphaFoldDB" id="A0A8S3ZW35"/>
<dbReference type="GO" id="GO:0005507">
    <property type="term" value="F:copper ion binding"/>
    <property type="evidence" value="ECO:0007669"/>
    <property type="project" value="InterPro"/>
</dbReference>
<evidence type="ECO:0000256" key="1">
    <source>
        <dbReference type="ARBA" id="ARBA00012689"/>
    </source>
</evidence>
<keyword evidence="5" id="KW-0325">Glycoprotein</keyword>
<proteinExistence type="predicted"/>
<keyword evidence="12" id="KW-1185">Reference proteome</keyword>
<evidence type="ECO:0000259" key="10">
    <source>
        <dbReference type="Pfam" id="PF01082"/>
    </source>
</evidence>
<protein>
    <recommendedName>
        <fullName evidence="1">peptidylglycine monooxygenase</fullName>
        <ecNumber evidence="1">1.14.17.3</ecNumber>
    </recommendedName>
</protein>
<dbReference type="GO" id="GO:0016020">
    <property type="term" value="C:membrane"/>
    <property type="evidence" value="ECO:0007669"/>
    <property type="project" value="InterPro"/>
</dbReference>
<dbReference type="InterPro" id="IPR036939">
    <property type="entry name" value="Cu2_ascorb_mOase_N_sf"/>
</dbReference>
<evidence type="ECO:0000256" key="8">
    <source>
        <dbReference type="PIRSR" id="PIRSR600720-3"/>
    </source>
</evidence>
<dbReference type="Proteomes" id="UP000678393">
    <property type="component" value="Unassembled WGS sequence"/>
</dbReference>